<dbReference type="OrthoDB" id="4161406at2759"/>
<reference evidence="2" key="1">
    <citation type="journal article" date="2017" name="Genome Biol.">
        <title>Comparative genomics reveals high biological diversity and specific adaptations in the industrially and medically important fungal genus Aspergillus.</title>
        <authorList>
            <person name="de Vries R.P."/>
            <person name="Riley R."/>
            <person name="Wiebenga A."/>
            <person name="Aguilar-Osorio G."/>
            <person name="Amillis S."/>
            <person name="Uchima C.A."/>
            <person name="Anderluh G."/>
            <person name="Asadollahi M."/>
            <person name="Askin M."/>
            <person name="Barry K."/>
            <person name="Battaglia E."/>
            <person name="Bayram O."/>
            <person name="Benocci T."/>
            <person name="Braus-Stromeyer S.A."/>
            <person name="Caldana C."/>
            <person name="Canovas D."/>
            <person name="Cerqueira G.C."/>
            <person name="Chen F."/>
            <person name="Chen W."/>
            <person name="Choi C."/>
            <person name="Clum A."/>
            <person name="Dos Santos R.A."/>
            <person name="Damasio A.R."/>
            <person name="Diallinas G."/>
            <person name="Emri T."/>
            <person name="Fekete E."/>
            <person name="Flipphi M."/>
            <person name="Freyberg S."/>
            <person name="Gallo A."/>
            <person name="Gournas C."/>
            <person name="Habgood R."/>
            <person name="Hainaut M."/>
            <person name="Harispe M.L."/>
            <person name="Henrissat B."/>
            <person name="Hilden K.S."/>
            <person name="Hope R."/>
            <person name="Hossain A."/>
            <person name="Karabika E."/>
            <person name="Karaffa L."/>
            <person name="Karanyi Z."/>
            <person name="Krasevec N."/>
            <person name="Kuo A."/>
            <person name="Kusch H."/>
            <person name="LaButti K."/>
            <person name="Lagendijk E.L."/>
            <person name="Lapidus A."/>
            <person name="Levasseur A."/>
            <person name="Lindquist E."/>
            <person name="Lipzen A."/>
            <person name="Logrieco A.F."/>
            <person name="MacCabe A."/>
            <person name="Maekelae M.R."/>
            <person name="Malavazi I."/>
            <person name="Melin P."/>
            <person name="Meyer V."/>
            <person name="Mielnichuk N."/>
            <person name="Miskei M."/>
            <person name="Molnar A.P."/>
            <person name="Mule G."/>
            <person name="Ngan C.Y."/>
            <person name="Orejas M."/>
            <person name="Orosz E."/>
            <person name="Ouedraogo J.P."/>
            <person name="Overkamp K.M."/>
            <person name="Park H.-S."/>
            <person name="Perrone G."/>
            <person name="Piumi F."/>
            <person name="Punt P.J."/>
            <person name="Ram A.F."/>
            <person name="Ramon A."/>
            <person name="Rauscher S."/>
            <person name="Record E."/>
            <person name="Riano-Pachon D.M."/>
            <person name="Robert V."/>
            <person name="Roehrig J."/>
            <person name="Ruller R."/>
            <person name="Salamov A."/>
            <person name="Salih N.S."/>
            <person name="Samson R.A."/>
            <person name="Sandor E."/>
            <person name="Sanguinetti M."/>
            <person name="Schuetze T."/>
            <person name="Sepcic K."/>
            <person name="Shelest E."/>
            <person name="Sherlock G."/>
            <person name="Sophianopoulou V."/>
            <person name="Squina F.M."/>
            <person name="Sun H."/>
            <person name="Susca A."/>
            <person name="Todd R.B."/>
            <person name="Tsang A."/>
            <person name="Unkles S.E."/>
            <person name="van de Wiele N."/>
            <person name="van Rossen-Uffink D."/>
            <person name="Oliveira J.V."/>
            <person name="Vesth T.C."/>
            <person name="Visser J."/>
            <person name="Yu J.-H."/>
            <person name="Zhou M."/>
            <person name="Andersen M.R."/>
            <person name="Archer D.B."/>
            <person name="Baker S.E."/>
            <person name="Benoit I."/>
            <person name="Brakhage A.A."/>
            <person name="Braus G.H."/>
            <person name="Fischer R."/>
            <person name="Frisvad J.C."/>
            <person name="Goldman G.H."/>
            <person name="Houbraken J."/>
            <person name="Oakley B."/>
            <person name="Pocsi I."/>
            <person name="Scazzocchio C."/>
            <person name="Seiboth B."/>
            <person name="vanKuyk P.A."/>
            <person name="Wortman J."/>
            <person name="Dyer P.S."/>
            <person name="Grigoriev I.V."/>
        </authorList>
    </citation>
    <scope>NUCLEOTIDE SEQUENCE [LARGE SCALE GENOMIC DNA]</scope>
    <source>
        <strain evidence="2">DTO 134E9</strain>
    </source>
</reference>
<dbReference type="EMBL" id="KV878211">
    <property type="protein sequence ID" value="OJJ36991.1"/>
    <property type="molecule type" value="Genomic_DNA"/>
</dbReference>
<dbReference type="Proteomes" id="UP000184383">
    <property type="component" value="Unassembled WGS sequence"/>
</dbReference>
<evidence type="ECO:0000313" key="1">
    <source>
        <dbReference type="EMBL" id="OJJ36991.1"/>
    </source>
</evidence>
<dbReference type="RefSeq" id="XP_040690667.1">
    <property type="nucleotide sequence ID" value="XM_040830630.1"/>
</dbReference>
<dbReference type="GeneID" id="63746478"/>
<protein>
    <submittedName>
        <fullName evidence="1">Uncharacterized protein</fullName>
    </submittedName>
</protein>
<gene>
    <name evidence="1" type="ORF">ASPWEDRAFT_170489</name>
</gene>
<proteinExistence type="predicted"/>
<dbReference type="STRING" id="1073089.A0A1L9RPX5"/>
<evidence type="ECO:0000313" key="2">
    <source>
        <dbReference type="Proteomes" id="UP000184383"/>
    </source>
</evidence>
<name>A0A1L9RPX5_ASPWE</name>
<dbReference type="AlphaFoldDB" id="A0A1L9RPX5"/>
<accession>A0A1L9RPX5</accession>
<organism evidence="1 2">
    <name type="scientific">Aspergillus wentii DTO 134E9</name>
    <dbReference type="NCBI Taxonomy" id="1073089"/>
    <lineage>
        <taxon>Eukaryota</taxon>
        <taxon>Fungi</taxon>
        <taxon>Dikarya</taxon>
        <taxon>Ascomycota</taxon>
        <taxon>Pezizomycotina</taxon>
        <taxon>Eurotiomycetes</taxon>
        <taxon>Eurotiomycetidae</taxon>
        <taxon>Eurotiales</taxon>
        <taxon>Aspergillaceae</taxon>
        <taxon>Aspergillus</taxon>
        <taxon>Aspergillus subgen. Cremei</taxon>
    </lineage>
</organism>
<dbReference type="VEuPathDB" id="FungiDB:ASPWEDRAFT_170489"/>
<keyword evidence="2" id="KW-1185">Reference proteome</keyword>
<sequence length="168" mass="17677">MVSFPLKAIGATVAAYLVAQQCQCPQVAIVPAIDAALQIGAAVGSAGASFGGAIVGAHFGNKERRGELLEIRGDFKAPPGVPQQEFDRCANDLSKESVKINVKGPVENHGVRAQGLPASCMNLATVIDGDASGGPRPTPCGSDCLLYNNLNKNEYEKMRKIWGEIQKK</sequence>